<dbReference type="CDD" id="cd14275">
    <property type="entry name" value="UBA_EF-Ts"/>
    <property type="match status" value="1"/>
</dbReference>
<dbReference type="FunFam" id="1.10.286.20:FF:000001">
    <property type="entry name" value="Elongation factor Ts"/>
    <property type="match status" value="1"/>
</dbReference>
<dbReference type="NCBIfam" id="TIGR00116">
    <property type="entry name" value="tsf"/>
    <property type="match status" value="1"/>
</dbReference>
<evidence type="ECO:0000256" key="3">
    <source>
        <dbReference type="ARBA" id="ARBA00022768"/>
    </source>
</evidence>
<comment type="subcellular location">
    <subcellularLocation>
        <location evidence="5">Cytoplasm</location>
    </subcellularLocation>
</comment>
<dbReference type="PROSITE" id="PS01126">
    <property type="entry name" value="EF_TS_1"/>
    <property type="match status" value="1"/>
</dbReference>
<accession>A0A7T5VDH1</accession>
<keyword evidence="8" id="KW-1185">Reference proteome</keyword>
<dbReference type="InterPro" id="IPR001816">
    <property type="entry name" value="Transl_elong_EFTs/EF1B"/>
</dbReference>
<evidence type="ECO:0000256" key="1">
    <source>
        <dbReference type="ARBA" id="ARBA00005532"/>
    </source>
</evidence>
<dbReference type="GO" id="GO:0005737">
    <property type="term" value="C:cytoplasm"/>
    <property type="evidence" value="ECO:0007669"/>
    <property type="project" value="UniProtKB-SubCell"/>
</dbReference>
<dbReference type="Gene3D" id="1.10.286.20">
    <property type="match status" value="1"/>
</dbReference>
<dbReference type="Gene3D" id="1.10.8.10">
    <property type="entry name" value="DNA helicase RuvA subunit, C-terminal domain"/>
    <property type="match status" value="1"/>
</dbReference>
<gene>
    <name evidence="5 7" type="primary">tsf</name>
    <name evidence="7" type="ORF">HP555_07715</name>
</gene>
<dbReference type="InterPro" id="IPR036402">
    <property type="entry name" value="EF-Ts_dimer_sf"/>
</dbReference>
<feature type="region of interest" description="Involved in Mg(2+) ion dislocation from EF-Tu" evidence="5">
    <location>
        <begin position="95"/>
        <end position="98"/>
    </location>
</feature>
<evidence type="ECO:0000256" key="2">
    <source>
        <dbReference type="ARBA" id="ARBA00016956"/>
    </source>
</evidence>
<dbReference type="SUPFAM" id="SSF46934">
    <property type="entry name" value="UBA-like"/>
    <property type="match status" value="1"/>
</dbReference>
<dbReference type="FunFam" id="1.10.8.10:FF:000001">
    <property type="entry name" value="Elongation factor Ts"/>
    <property type="match status" value="1"/>
</dbReference>
<name>A0A7T5VDH1_9BACT</name>
<dbReference type="InterPro" id="IPR018101">
    <property type="entry name" value="Transl_elong_Ts_CS"/>
</dbReference>
<dbReference type="AlphaFoldDB" id="A0A7T5VDH1"/>
<dbReference type="InterPro" id="IPR009060">
    <property type="entry name" value="UBA-like_sf"/>
</dbReference>
<dbReference type="EMBL" id="CP054140">
    <property type="protein sequence ID" value="QQG65754.1"/>
    <property type="molecule type" value="Genomic_DNA"/>
</dbReference>
<organism evidence="7 8">
    <name type="scientific">Desulfobulbus oligotrophicus</name>
    <dbReference type="NCBI Taxonomy" id="1909699"/>
    <lineage>
        <taxon>Bacteria</taxon>
        <taxon>Pseudomonadati</taxon>
        <taxon>Thermodesulfobacteriota</taxon>
        <taxon>Desulfobulbia</taxon>
        <taxon>Desulfobulbales</taxon>
        <taxon>Desulfobulbaceae</taxon>
        <taxon>Desulfobulbus</taxon>
    </lineage>
</organism>
<protein>
    <recommendedName>
        <fullName evidence="2 5">Elongation factor Ts</fullName>
        <shortName evidence="5">EF-Ts</shortName>
    </recommendedName>
</protein>
<evidence type="ECO:0000313" key="7">
    <source>
        <dbReference type="EMBL" id="QQG65754.1"/>
    </source>
</evidence>
<dbReference type="Proteomes" id="UP000596092">
    <property type="component" value="Chromosome"/>
</dbReference>
<keyword evidence="4 5" id="KW-0648">Protein biosynthesis</keyword>
<sequence>MYIFNRRVVQRRGNVKITSQMVKELRDKTNAGMMDCKKALTETAGDLEKAVDLLRQKGLAVAAKRAGRETKEGVVEAYIHAGGKLGVMVEVACETDFVAKTDDFRAFAKNVAMHIAAANPIAVSREGVPEDLLQRETDIYTNQALESGKPQQIVEKIVAGKVEKYLAEICLLEQKYIKDPDLSIQDLLNELVAKMGENISIRKFARFHIG</sequence>
<dbReference type="PANTHER" id="PTHR11741">
    <property type="entry name" value="ELONGATION FACTOR TS"/>
    <property type="match status" value="1"/>
</dbReference>
<reference evidence="7 8" key="1">
    <citation type="submission" date="2020-05" db="EMBL/GenBank/DDBJ databases">
        <title>Complete genome of Desulfobulbus oligotrophicus.</title>
        <authorList>
            <person name="Podar M."/>
        </authorList>
    </citation>
    <scope>NUCLEOTIDE SEQUENCE [LARGE SCALE GENOMIC DNA]</scope>
    <source>
        <strain evidence="7 8">Prop6</strain>
    </source>
</reference>
<dbReference type="InterPro" id="IPR014039">
    <property type="entry name" value="Transl_elong_EFTs/EF1B_dimer"/>
</dbReference>
<comment type="similarity">
    <text evidence="1 5">Belongs to the EF-Ts family.</text>
</comment>
<comment type="function">
    <text evidence="5">Associates with the EF-Tu.GDP complex and induces the exchange of GDP to GTP. It remains bound to the aminoacyl-tRNA.EF-Tu.GTP complex up to the GTP hydrolysis stage on the ribosome.</text>
</comment>
<feature type="domain" description="Translation elongation factor EFTs/EF1B dimerisation" evidence="6">
    <location>
        <begin position="19"/>
        <end position="210"/>
    </location>
</feature>
<dbReference type="PANTHER" id="PTHR11741:SF0">
    <property type="entry name" value="ELONGATION FACTOR TS, MITOCHONDRIAL"/>
    <property type="match status" value="1"/>
</dbReference>
<dbReference type="Pfam" id="PF00889">
    <property type="entry name" value="EF_TS"/>
    <property type="match status" value="1"/>
</dbReference>
<keyword evidence="5" id="KW-0963">Cytoplasm</keyword>
<keyword evidence="3 5" id="KW-0251">Elongation factor</keyword>
<evidence type="ECO:0000256" key="4">
    <source>
        <dbReference type="ARBA" id="ARBA00022917"/>
    </source>
</evidence>
<dbReference type="GO" id="GO:0003746">
    <property type="term" value="F:translation elongation factor activity"/>
    <property type="evidence" value="ECO:0007669"/>
    <property type="project" value="UniProtKB-UniRule"/>
</dbReference>
<evidence type="ECO:0000256" key="5">
    <source>
        <dbReference type="HAMAP-Rule" id="MF_00050"/>
    </source>
</evidence>
<evidence type="ECO:0000259" key="6">
    <source>
        <dbReference type="Pfam" id="PF00889"/>
    </source>
</evidence>
<dbReference type="SUPFAM" id="SSF54713">
    <property type="entry name" value="Elongation factor Ts (EF-Ts), dimerisation domain"/>
    <property type="match status" value="1"/>
</dbReference>
<evidence type="ECO:0000313" key="8">
    <source>
        <dbReference type="Proteomes" id="UP000596092"/>
    </source>
</evidence>
<dbReference type="Gene3D" id="3.30.479.20">
    <property type="entry name" value="Elongation factor Ts, dimerisation domain"/>
    <property type="match status" value="1"/>
</dbReference>
<dbReference type="KEGG" id="dog:HP555_07715"/>
<proteinExistence type="inferred from homology"/>
<dbReference type="HAMAP" id="MF_00050">
    <property type="entry name" value="EF_Ts"/>
    <property type="match status" value="1"/>
</dbReference>